<sequence length="282" mass="32489">MNIDANNTSPYHFLDTTNMFDLDFRETNETPIDTYIKKIRSLTVLIDPNPADYNKILANLVLLGSVSVFESYMREIIRRTILIDKISLTHCESLPLSYGAAISHVNELMPEAILEDVSFAGKVNVQESLKKFLNLKGNLPDSLVVALDEFAKVCELRHCLVHRFGKLGTKNAIKLGLTDHSLSIEKPLSLDYIALQNLQMTCNTVVKELNNYIFNSLLKRLIMDERGKKIPTVIWTWKYNQDRALFLKYYMTFVSIIETPRNHSSAREAYDLYRITYNSLRR</sequence>
<dbReference type="RefSeq" id="WP_074661120.1">
    <property type="nucleotide sequence ID" value="NZ_MUGV01000019.1"/>
</dbReference>
<keyword evidence="2" id="KW-1185">Reference proteome</keyword>
<reference evidence="1 2" key="1">
    <citation type="submission" date="2016-11" db="EMBL/GenBank/DDBJ databases">
        <title>Whole genomes of Flavobacteriaceae.</title>
        <authorList>
            <person name="Stine C."/>
            <person name="Li C."/>
            <person name="Tadesse D."/>
        </authorList>
    </citation>
    <scope>NUCLEOTIDE SEQUENCE [LARGE SCALE GENOMIC DNA]</scope>
    <source>
        <strain evidence="1 2">DSM 15937</strain>
    </source>
</reference>
<evidence type="ECO:0000313" key="1">
    <source>
        <dbReference type="EMBL" id="OXA78910.1"/>
    </source>
</evidence>
<dbReference type="EMBL" id="MUGV01000019">
    <property type="protein sequence ID" value="OXA78910.1"/>
    <property type="molecule type" value="Genomic_DNA"/>
</dbReference>
<evidence type="ECO:0000313" key="2">
    <source>
        <dbReference type="Proteomes" id="UP000198382"/>
    </source>
</evidence>
<organism evidence="1 2">
    <name type="scientific">Flavobacterium frigidimaris</name>
    <dbReference type="NCBI Taxonomy" id="262320"/>
    <lineage>
        <taxon>Bacteria</taxon>
        <taxon>Pseudomonadati</taxon>
        <taxon>Bacteroidota</taxon>
        <taxon>Flavobacteriia</taxon>
        <taxon>Flavobacteriales</taxon>
        <taxon>Flavobacteriaceae</taxon>
        <taxon>Flavobacterium</taxon>
    </lineage>
</organism>
<protein>
    <submittedName>
        <fullName evidence="1">Uncharacterized protein</fullName>
    </submittedName>
</protein>
<dbReference type="Proteomes" id="UP000198382">
    <property type="component" value="Unassembled WGS sequence"/>
</dbReference>
<proteinExistence type="predicted"/>
<gene>
    <name evidence="1" type="ORF">B0A65_12025</name>
</gene>
<name>A0ABX4BPX1_FLAFR</name>
<comment type="caution">
    <text evidence="1">The sequence shown here is derived from an EMBL/GenBank/DDBJ whole genome shotgun (WGS) entry which is preliminary data.</text>
</comment>
<accession>A0ABX4BPX1</accession>